<evidence type="ECO:0000313" key="1">
    <source>
        <dbReference type="EMBL" id="MDJ1175630.1"/>
    </source>
</evidence>
<organism evidence="1 2">
    <name type="scientific">Roseofilum capinflatum BLCC-M114</name>
    <dbReference type="NCBI Taxonomy" id="3022440"/>
    <lineage>
        <taxon>Bacteria</taxon>
        <taxon>Bacillati</taxon>
        <taxon>Cyanobacteriota</taxon>
        <taxon>Cyanophyceae</taxon>
        <taxon>Desertifilales</taxon>
        <taxon>Desertifilaceae</taxon>
        <taxon>Roseofilum</taxon>
        <taxon>Roseofilum capinflatum</taxon>
    </lineage>
</organism>
<dbReference type="RefSeq" id="WP_283767930.1">
    <property type="nucleotide sequence ID" value="NZ_JAQOSO010000087.1"/>
</dbReference>
<protein>
    <recommendedName>
        <fullName evidence="3">Transposase</fullName>
    </recommendedName>
</protein>
<dbReference type="EMBL" id="JAQOSO010000087">
    <property type="protein sequence ID" value="MDJ1175630.1"/>
    <property type="molecule type" value="Genomic_DNA"/>
</dbReference>
<gene>
    <name evidence="1" type="ORF">PMG25_16185</name>
</gene>
<reference evidence="1 2" key="1">
    <citation type="submission" date="2023-01" db="EMBL/GenBank/DDBJ databases">
        <title>Novel diversity within Roseofilum (Cyanobacteria; Desertifilaceae) from marine benthic mats with descriptions of four novel species.</title>
        <authorList>
            <person name="Wang Y."/>
            <person name="Berthold D.E."/>
            <person name="Hu J."/>
            <person name="Lefler F.W."/>
            <person name="Laughinghouse H.D. IV."/>
        </authorList>
    </citation>
    <scope>NUCLEOTIDE SEQUENCE [LARGE SCALE GENOMIC DNA]</scope>
    <source>
        <strain evidence="1 2">BLCC-M114</strain>
    </source>
</reference>
<evidence type="ECO:0000313" key="2">
    <source>
        <dbReference type="Proteomes" id="UP001235849"/>
    </source>
</evidence>
<sequence length="52" mass="5767">MELYRLLAIATQVDLRSKPFTGLPPLFFVAKRSVQGTGFNDLSLRLALAKSD</sequence>
<evidence type="ECO:0008006" key="3">
    <source>
        <dbReference type="Google" id="ProtNLM"/>
    </source>
</evidence>
<comment type="caution">
    <text evidence="1">The sequence shown here is derived from an EMBL/GenBank/DDBJ whole genome shotgun (WGS) entry which is preliminary data.</text>
</comment>
<dbReference type="Proteomes" id="UP001235849">
    <property type="component" value="Unassembled WGS sequence"/>
</dbReference>
<accession>A0ABT7B8Y7</accession>
<keyword evidence="2" id="KW-1185">Reference proteome</keyword>
<name>A0ABT7B8Y7_9CYAN</name>
<proteinExistence type="predicted"/>